<feature type="chain" id="PRO_5044845492" description="Bifunctional inhibitor/plant lipid transfer protein/seed storage helical domain-containing protein" evidence="2">
    <location>
        <begin position="24"/>
        <end position="362"/>
    </location>
</feature>
<comment type="caution">
    <text evidence="4">The sequence shown here is derived from an EMBL/GenBank/DDBJ whole genome shotgun (WGS) entry which is preliminary data.</text>
</comment>
<dbReference type="AlphaFoldDB" id="A0ABC8M7K7"/>
<evidence type="ECO:0000313" key="4">
    <source>
        <dbReference type="EMBL" id="CAH8392300.1"/>
    </source>
</evidence>
<dbReference type="CDD" id="cd04660">
    <property type="entry name" value="nsLTP_like"/>
    <property type="match status" value="1"/>
</dbReference>
<dbReference type="PANTHER" id="PTHR33122:SF60">
    <property type="entry name" value="LIPID-TRANSFER PROTEIN DIR1-RELATED"/>
    <property type="match status" value="1"/>
</dbReference>
<feature type="signal peptide" evidence="2">
    <location>
        <begin position="1"/>
        <end position="23"/>
    </location>
</feature>
<evidence type="ECO:0000313" key="5">
    <source>
        <dbReference type="Proteomes" id="UP001642260"/>
    </source>
</evidence>
<sequence>MEPNTKLVVITLVLALTLTAATAQFCGMSVAGLYSCKPYVQTKNPLTTPIDREGPCCKALKNADDQCLCKQKTKTNPFLSGIDFDLASKLPEMCGLSKIYCKTKLLLKFLPLLELSNGSSKVWALPSGFFPRPWSEGPSPPPLLAGNLIPSSYVSSGQLTFDGDASVGVCRGIYRWLLISLKLSTFPYTSCADPSESAARKERLRHAEAQGELEEAAAVVVRSSSATARFEEQPSASPDIGSMPRAPIASRLGSLPRKGTDFASSSRVPALARLGPLMDEVTADDSVTASDTIPPKQKRKPGRPPGRKTVHASPLKLVNATPRRRKVHSTKQPPDRKLPTGLEQRDRVAKKCPALIIFRFAT</sequence>
<dbReference type="Proteomes" id="UP001642260">
    <property type="component" value="Unassembled WGS sequence"/>
</dbReference>
<evidence type="ECO:0000259" key="3">
    <source>
        <dbReference type="SMART" id="SM00499"/>
    </source>
</evidence>
<keyword evidence="5" id="KW-1185">Reference proteome</keyword>
<dbReference type="Gene3D" id="1.10.110.10">
    <property type="entry name" value="Plant lipid-transfer and hydrophobic proteins"/>
    <property type="match status" value="1"/>
</dbReference>
<dbReference type="Pfam" id="PF14368">
    <property type="entry name" value="LTP_2"/>
    <property type="match status" value="1"/>
</dbReference>
<dbReference type="SMART" id="SM00499">
    <property type="entry name" value="AAI"/>
    <property type="match status" value="1"/>
</dbReference>
<dbReference type="SUPFAM" id="SSF47699">
    <property type="entry name" value="Bifunctional inhibitor/lipid-transfer protein/seed storage 2S albumin"/>
    <property type="match status" value="1"/>
</dbReference>
<dbReference type="InterPro" id="IPR016140">
    <property type="entry name" value="Bifunc_inhib/LTP/seed_store"/>
</dbReference>
<name>A0ABC8M7K7_ERUVS</name>
<dbReference type="EMBL" id="CAKOAT010990709">
    <property type="protein sequence ID" value="CAH8392300.1"/>
    <property type="molecule type" value="Genomic_DNA"/>
</dbReference>
<organism evidence="4 5">
    <name type="scientific">Eruca vesicaria subsp. sativa</name>
    <name type="common">Garden rocket</name>
    <name type="synonym">Eruca sativa</name>
    <dbReference type="NCBI Taxonomy" id="29727"/>
    <lineage>
        <taxon>Eukaryota</taxon>
        <taxon>Viridiplantae</taxon>
        <taxon>Streptophyta</taxon>
        <taxon>Embryophyta</taxon>
        <taxon>Tracheophyta</taxon>
        <taxon>Spermatophyta</taxon>
        <taxon>Magnoliopsida</taxon>
        <taxon>eudicotyledons</taxon>
        <taxon>Gunneridae</taxon>
        <taxon>Pentapetalae</taxon>
        <taxon>rosids</taxon>
        <taxon>malvids</taxon>
        <taxon>Brassicales</taxon>
        <taxon>Brassicaceae</taxon>
        <taxon>Brassiceae</taxon>
        <taxon>Eruca</taxon>
    </lineage>
</organism>
<evidence type="ECO:0000256" key="2">
    <source>
        <dbReference type="SAM" id="SignalP"/>
    </source>
</evidence>
<accession>A0ABC8M7K7</accession>
<gene>
    <name evidence="4" type="ORF">ERUC_LOCUS44783</name>
</gene>
<feature type="region of interest" description="Disordered" evidence="1">
    <location>
        <begin position="228"/>
        <end position="267"/>
    </location>
</feature>
<feature type="compositionally biased region" description="Basic residues" evidence="1">
    <location>
        <begin position="296"/>
        <end position="310"/>
    </location>
</feature>
<protein>
    <recommendedName>
        <fullName evidence="3">Bifunctional inhibitor/plant lipid transfer protein/seed storage helical domain-containing protein</fullName>
    </recommendedName>
</protein>
<dbReference type="InterPro" id="IPR044741">
    <property type="entry name" value="NsLTP-like"/>
</dbReference>
<dbReference type="InterPro" id="IPR036312">
    <property type="entry name" value="Bifun_inhib/LTP/seed_sf"/>
</dbReference>
<dbReference type="PANTHER" id="PTHR33122">
    <property type="entry name" value="LIPID BINDING PROTEIN-RELATED"/>
    <property type="match status" value="1"/>
</dbReference>
<feature type="compositionally biased region" description="Basic and acidic residues" evidence="1">
    <location>
        <begin position="333"/>
        <end position="346"/>
    </location>
</feature>
<proteinExistence type="predicted"/>
<feature type="domain" description="Bifunctional inhibitor/plant lipid transfer protein/seed storage helical" evidence="3">
    <location>
        <begin position="26"/>
        <end position="101"/>
    </location>
</feature>
<keyword evidence="2" id="KW-0732">Signal</keyword>
<dbReference type="InterPro" id="IPR039265">
    <property type="entry name" value="DIR1-like"/>
</dbReference>
<feature type="region of interest" description="Disordered" evidence="1">
    <location>
        <begin position="282"/>
        <end position="346"/>
    </location>
</feature>
<reference evidence="4 5" key="1">
    <citation type="submission" date="2022-03" db="EMBL/GenBank/DDBJ databases">
        <authorList>
            <person name="Macdonald S."/>
            <person name="Ahmed S."/>
            <person name="Newling K."/>
        </authorList>
    </citation>
    <scope>NUCLEOTIDE SEQUENCE [LARGE SCALE GENOMIC DNA]</scope>
</reference>
<evidence type="ECO:0000256" key="1">
    <source>
        <dbReference type="SAM" id="MobiDB-lite"/>
    </source>
</evidence>